<gene>
    <name evidence="1" type="ORF">A3A60_00090</name>
</gene>
<dbReference type="Proteomes" id="UP000179227">
    <property type="component" value="Unassembled WGS sequence"/>
</dbReference>
<evidence type="ECO:0000313" key="2">
    <source>
        <dbReference type="Proteomes" id="UP000179227"/>
    </source>
</evidence>
<organism evidence="1 2">
    <name type="scientific">Candidatus Curtissbacteria bacterium RIFCSPLOWO2_01_FULL_42_26</name>
    <dbReference type="NCBI Taxonomy" id="1797729"/>
    <lineage>
        <taxon>Bacteria</taxon>
        <taxon>Candidatus Curtissiibacteriota</taxon>
    </lineage>
</organism>
<dbReference type="EMBL" id="MFBS01000017">
    <property type="protein sequence ID" value="OGE09715.1"/>
    <property type="molecule type" value="Genomic_DNA"/>
</dbReference>
<dbReference type="STRING" id="1797729.A3A60_00090"/>
<comment type="caution">
    <text evidence="1">The sequence shown here is derived from an EMBL/GenBank/DDBJ whole genome shotgun (WGS) entry which is preliminary data.</text>
</comment>
<dbReference type="AlphaFoldDB" id="A0A1F5I0E7"/>
<sequence>MAGKIFIYLLLILSISGLILVKTIIANPPQDPDIYQQKTYALSANLGDPNKWRIYQNQLFGYQIKHPDSWETQENKRRSFNVPSSYEAYLGSKIKLTVSVHKLYEIPKSALMIKSGDHEFYIIEDKGNIKSAVTQENSLYYMIELENNGFFESSSNFRGTFYTFLKNFVFTS</sequence>
<proteinExistence type="predicted"/>
<evidence type="ECO:0000313" key="1">
    <source>
        <dbReference type="EMBL" id="OGE09715.1"/>
    </source>
</evidence>
<protein>
    <submittedName>
        <fullName evidence="1">Uncharacterized protein</fullName>
    </submittedName>
</protein>
<accession>A0A1F5I0E7</accession>
<reference evidence="1 2" key="1">
    <citation type="journal article" date="2016" name="Nat. Commun.">
        <title>Thousands of microbial genomes shed light on interconnected biogeochemical processes in an aquifer system.</title>
        <authorList>
            <person name="Anantharaman K."/>
            <person name="Brown C.T."/>
            <person name="Hug L.A."/>
            <person name="Sharon I."/>
            <person name="Castelle C.J."/>
            <person name="Probst A.J."/>
            <person name="Thomas B.C."/>
            <person name="Singh A."/>
            <person name="Wilkins M.J."/>
            <person name="Karaoz U."/>
            <person name="Brodie E.L."/>
            <person name="Williams K.H."/>
            <person name="Hubbard S.S."/>
            <person name="Banfield J.F."/>
        </authorList>
    </citation>
    <scope>NUCLEOTIDE SEQUENCE [LARGE SCALE GENOMIC DNA]</scope>
</reference>
<name>A0A1F5I0E7_9BACT</name>